<gene>
    <name evidence="1" type="ORF">CLV78_106262</name>
</gene>
<proteinExistence type="predicted"/>
<dbReference type="RefSeq" id="WP_106205784.1">
    <property type="nucleotide sequence ID" value="NZ_PVTD01000006.1"/>
</dbReference>
<evidence type="ECO:0000313" key="1">
    <source>
        <dbReference type="EMBL" id="PRY22720.1"/>
    </source>
</evidence>
<comment type="caution">
    <text evidence="1">The sequence shown here is derived from an EMBL/GenBank/DDBJ whole genome shotgun (WGS) entry which is preliminary data.</text>
</comment>
<name>A0A2T0RNM0_9RHOB</name>
<keyword evidence="2" id="KW-1185">Reference proteome</keyword>
<reference evidence="1 2" key="1">
    <citation type="submission" date="2018-03" db="EMBL/GenBank/DDBJ databases">
        <title>Genomic Encyclopedia of Archaeal and Bacterial Type Strains, Phase II (KMG-II): from individual species to whole genera.</title>
        <authorList>
            <person name="Goeker M."/>
        </authorList>
    </citation>
    <scope>NUCLEOTIDE SEQUENCE [LARGE SCALE GENOMIC DNA]</scope>
    <source>
        <strain evidence="1 2">DSM 29328</strain>
    </source>
</reference>
<dbReference type="AlphaFoldDB" id="A0A2T0RNM0"/>
<sequence>MFVRITPFKVKPEAVDGAIHHLLRTEGNLRRIDGLLHLSVVGNRSTGLGYVIAYLESEDHSERNVEAVAGLWGNFLDDLEEIPNPETYEAIYCLAQPDRGTFPAGPTPSAAIG</sequence>
<organism evidence="1 2">
    <name type="scientific">Aliiruegeria haliotis</name>
    <dbReference type="NCBI Taxonomy" id="1280846"/>
    <lineage>
        <taxon>Bacteria</taxon>
        <taxon>Pseudomonadati</taxon>
        <taxon>Pseudomonadota</taxon>
        <taxon>Alphaproteobacteria</taxon>
        <taxon>Rhodobacterales</taxon>
        <taxon>Roseobacteraceae</taxon>
        <taxon>Aliiruegeria</taxon>
    </lineage>
</organism>
<dbReference type="OrthoDB" id="7107824at2"/>
<evidence type="ECO:0008006" key="3">
    <source>
        <dbReference type="Google" id="ProtNLM"/>
    </source>
</evidence>
<evidence type="ECO:0000313" key="2">
    <source>
        <dbReference type="Proteomes" id="UP000239480"/>
    </source>
</evidence>
<dbReference type="Proteomes" id="UP000239480">
    <property type="component" value="Unassembled WGS sequence"/>
</dbReference>
<protein>
    <recommendedName>
        <fullName evidence="3">Antibiotic biosynthesis monooxygenase</fullName>
    </recommendedName>
</protein>
<accession>A0A2T0RNM0</accession>
<dbReference type="EMBL" id="PVTD01000006">
    <property type="protein sequence ID" value="PRY22720.1"/>
    <property type="molecule type" value="Genomic_DNA"/>
</dbReference>